<keyword evidence="1" id="KW-0812">Transmembrane</keyword>
<accession>A0A1S8KQB6</accession>
<evidence type="ECO:0000313" key="2">
    <source>
        <dbReference type="EMBL" id="OOL81833.1"/>
    </source>
</evidence>
<dbReference type="RefSeq" id="WP_077863207.1">
    <property type="nucleotide sequence ID" value="NZ_CP040411.1"/>
</dbReference>
<feature type="transmembrane region" description="Helical" evidence="1">
    <location>
        <begin position="51"/>
        <end position="72"/>
    </location>
</feature>
<proteinExistence type="predicted"/>
<protein>
    <submittedName>
        <fullName evidence="2">Uncharacterized protein</fullName>
    </submittedName>
</protein>
<organism evidence="2 3">
    <name type="scientific">Dolosigranulum pigrum</name>
    <dbReference type="NCBI Taxonomy" id="29394"/>
    <lineage>
        <taxon>Bacteria</taxon>
        <taxon>Bacillati</taxon>
        <taxon>Bacillota</taxon>
        <taxon>Bacilli</taxon>
        <taxon>Lactobacillales</taxon>
        <taxon>Carnobacteriaceae</taxon>
        <taxon>Dolosigranulum</taxon>
    </lineage>
</organism>
<feature type="transmembrane region" description="Helical" evidence="1">
    <location>
        <begin position="112"/>
        <end position="136"/>
    </location>
</feature>
<dbReference type="Proteomes" id="UP000190409">
    <property type="component" value="Unassembled WGS sequence"/>
</dbReference>
<feature type="transmembrane region" description="Helical" evidence="1">
    <location>
        <begin position="175"/>
        <end position="192"/>
    </location>
</feature>
<evidence type="ECO:0000256" key="1">
    <source>
        <dbReference type="SAM" id="Phobius"/>
    </source>
</evidence>
<reference evidence="2 3" key="1">
    <citation type="submission" date="2017-01" db="EMBL/GenBank/DDBJ databases">
        <title>Complete Genome Sequence of Dolosigranulum pigrum isolated from a Patient with interstitial lung disease.</title>
        <authorList>
            <person name="Mukhopadhyay R."/>
            <person name="Joaquin J."/>
            <person name="Hogue R."/>
            <person name="Fitzgerald S."/>
            <person name="Jospin G."/>
            <person name="Eisen J.A."/>
            <person name="Chaturvedi V."/>
        </authorList>
    </citation>
    <scope>NUCLEOTIDE SEQUENCE [LARGE SCALE GENOMIC DNA]</scope>
    <source>
        <strain evidence="2 3">15S00348</strain>
    </source>
</reference>
<keyword evidence="1" id="KW-0472">Membrane</keyword>
<gene>
    <name evidence="2" type="ORF">BWX42_09085</name>
</gene>
<feature type="transmembrane region" description="Helical" evidence="1">
    <location>
        <begin position="198"/>
        <end position="218"/>
    </location>
</feature>
<dbReference type="EMBL" id="MUYF01000003">
    <property type="protein sequence ID" value="OOL81833.1"/>
    <property type="molecule type" value="Genomic_DNA"/>
</dbReference>
<comment type="caution">
    <text evidence="2">The sequence shown here is derived from an EMBL/GenBank/DDBJ whole genome shotgun (WGS) entry which is preliminary data.</text>
</comment>
<keyword evidence="1" id="KW-1133">Transmembrane helix</keyword>
<feature type="transmembrane region" description="Helical" evidence="1">
    <location>
        <begin position="20"/>
        <end position="39"/>
    </location>
</feature>
<name>A0A1S8KQB6_9LACT</name>
<evidence type="ECO:0000313" key="3">
    <source>
        <dbReference type="Proteomes" id="UP000190409"/>
    </source>
</evidence>
<dbReference type="AlphaFoldDB" id="A0A1S8KQB6"/>
<sequence length="228" mass="24850">MNKRTTYMNKINTLGQISSIIVLIGMFMIPIGTAFYFGIEFNIMDTLAASTSLIALFLPTAVIENISFYPILGSGAMYLSSVTGNITNLKLPAAVSGHQIAGVEAGSDEGDIIAILAVGMSSLVQITILLLGMFVIGQWLLPILNHPTLEAGFNNITPALLGAITIPQVFQHKKLSVIPVVIGIISYLYFGPERFPYVQSYVLLTVMIISIIAAYMMYRYGKLNDYQK</sequence>